<dbReference type="PROSITE" id="PS51671">
    <property type="entry name" value="ACT"/>
    <property type="match status" value="1"/>
</dbReference>
<dbReference type="CDD" id="cd04882">
    <property type="entry name" value="ACT_Bt0572_2"/>
    <property type="match status" value="1"/>
</dbReference>
<dbReference type="Proteomes" id="UP001238163">
    <property type="component" value="Unassembled WGS sequence"/>
</dbReference>
<protein>
    <recommendedName>
        <fullName evidence="1">ACT domain-containing protein</fullName>
    </recommendedName>
</protein>
<dbReference type="CDD" id="cd04908">
    <property type="entry name" value="ACT_Bt0572_1"/>
    <property type="match status" value="1"/>
</dbReference>
<dbReference type="InterPro" id="IPR045739">
    <property type="entry name" value="ACT_dom_pair"/>
</dbReference>
<dbReference type="Gene3D" id="3.30.2130.10">
    <property type="entry name" value="VC0802-like"/>
    <property type="match status" value="1"/>
</dbReference>
<comment type="caution">
    <text evidence="2">The sequence shown here is derived from an EMBL/GenBank/DDBJ whole genome shotgun (WGS) entry which is preliminary data.</text>
</comment>
<sequence length="144" mass="15421">MAIRQLSIFLENRVGRLASVAKALGDAGINIRGLSVADTKDFGILRLIVDDVVAAENVLRSHDTVCQINDVTAVDVDNQPGGLAKVLTALNEAAVNVEYMYAIAEPKGVRPVMIFRFGDAKDAAMAALQKAGVHLYDEQDLLGK</sequence>
<keyword evidence="3" id="KW-1185">Reference proteome</keyword>
<evidence type="ECO:0000313" key="3">
    <source>
        <dbReference type="Proteomes" id="UP001238163"/>
    </source>
</evidence>
<dbReference type="AlphaFoldDB" id="A0AAE4AMM1"/>
<reference evidence="2" key="1">
    <citation type="submission" date="2023-07" db="EMBL/GenBank/DDBJ databases">
        <title>Genomic Encyclopedia of Type Strains, Phase IV (KMG-IV): sequencing the most valuable type-strain genomes for metagenomic binning, comparative biology and taxonomic classification.</title>
        <authorList>
            <person name="Goeker M."/>
        </authorList>
    </citation>
    <scope>NUCLEOTIDE SEQUENCE</scope>
    <source>
        <strain evidence="2">DSM 24202</strain>
    </source>
</reference>
<dbReference type="RefSeq" id="WP_307259974.1">
    <property type="nucleotide sequence ID" value="NZ_JAUSVL010000001.1"/>
</dbReference>
<gene>
    <name evidence="2" type="ORF">J3R75_000748</name>
</gene>
<organism evidence="2 3">
    <name type="scientific">Oligosphaera ethanolica</name>
    <dbReference type="NCBI Taxonomy" id="760260"/>
    <lineage>
        <taxon>Bacteria</taxon>
        <taxon>Pseudomonadati</taxon>
        <taxon>Lentisphaerota</taxon>
        <taxon>Oligosphaeria</taxon>
        <taxon>Oligosphaerales</taxon>
        <taxon>Oligosphaeraceae</taxon>
        <taxon>Oligosphaera</taxon>
    </lineage>
</organism>
<dbReference type="Pfam" id="PF19571">
    <property type="entry name" value="ACT_8"/>
    <property type="match status" value="1"/>
</dbReference>
<dbReference type="PANTHER" id="PTHR40099:SF1">
    <property type="entry name" value="ACETOLACTATE SYNTHASE, SMALL SUBUNIT"/>
    <property type="match status" value="1"/>
</dbReference>
<dbReference type="InterPro" id="IPR002912">
    <property type="entry name" value="ACT_dom"/>
</dbReference>
<evidence type="ECO:0000313" key="2">
    <source>
        <dbReference type="EMBL" id="MDQ0288641.1"/>
    </source>
</evidence>
<dbReference type="SUPFAM" id="SSF55021">
    <property type="entry name" value="ACT-like"/>
    <property type="match status" value="2"/>
</dbReference>
<feature type="domain" description="ACT" evidence="1">
    <location>
        <begin position="5"/>
        <end position="82"/>
    </location>
</feature>
<accession>A0AAE4AMM1</accession>
<name>A0AAE4AMM1_9BACT</name>
<dbReference type="EMBL" id="JAUSVL010000001">
    <property type="protein sequence ID" value="MDQ0288641.1"/>
    <property type="molecule type" value="Genomic_DNA"/>
</dbReference>
<dbReference type="PANTHER" id="PTHR40099">
    <property type="entry name" value="ACETOLACTATE SYNTHASE, SMALL SUBUNIT"/>
    <property type="match status" value="1"/>
</dbReference>
<evidence type="ECO:0000259" key="1">
    <source>
        <dbReference type="PROSITE" id="PS51671"/>
    </source>
</evidence>
<dbReference type="InterPro" id="IPR045865">
    <property type="entry name" value="ACT-like_dom_sf"/>
</dbReference>
<proteinExistence type="predicted"/>